<dbReference type="STRING" id="5601.A0A0D2CFA8"/>
<dbReference type="Proteomes" id="UP000054266">
    <property type="component" value="Unassembled WGS sequence"/>
</dbReference>
<dbReference type="Pfam" id="PF11374">
    <property type="entry name" value="DUF3176"/>
    <property type="match status" value="1"/>
</dbReference>
<sequence>MAAENDSDPTVDANTDGGASQPPSASLPDGAGGLANNGNENQHDISQPTSTSEHIKAVRDVVDERAASSTPERSKLLPPAESQTLYAPPGARIFSHEDGWLDEILASISSILAFAAFLAVLVYFNGCKIPELGHGLTLNGLISVLTTIIRLSLALCLSTPLGQLKWLWMADERRPLSDIATFDEATRGPIGASSMLFKFRGGLVALMGAFLILIVPGFGFTMQQAVQYPTVHVASRTQNASIVNSGVGTTLNTLAPGFEDPALIAAVYDGIFGDAFVSAPRSIPFFCPSGNCTWDGLESVGVCSFCSNITDHLTAFGNYSALCNASVATYDPSVCGPEVQNAAVSWLQNAPLYQIYTGRKSVAFPYLPSYILSVFVIENNQPPGPLAALYPPPEQTWATKCALQYCLETYDVAVIGGNLQRNLTNISKSWFGNLTLQENKGILPDISDTLSAILQRNITGDNESSGPVANRFYALGEPAALILNLTAAIGVWLSTAGDARFNLVNGTVWVEEVHVHVVWPWITLPALLVLCSPVFLALTIFLSRQRSKTQRHLGIWKNDALALLFHGLDNDTRVSLPAGVKKRDISVSAEKTWVQLVGEHDLKSWLRGERKAGLDFKDTKVHYRKTF</sequence>
<organism evidence="3 4">
    <name type="scientific">Phialophora macrospora</name>
    <dbReference type="NCBI Taxonomy" id="1851006"/>
    <lineage>
        <taxon>Eukaryota</taxon>
        <taxon>Fungi</taxon>
        <taxon>Dikarya</taxon>
        <taxon>Ascomycota</taxon>
        <taxon>Pezizomycotina</taxon>
        <taxon>Eurotiomycetes</taxon>
        <taxon>Chaetothyriomycetidae</taxon>
        <taxon>Chaetothyriales</taxon>
        <taxon>Herpotrichiellaceae</taxon>
        <taxon>Phialophora</taxon>
    </lineage>
</organism>
<feature type="transmembrane region" description="Helical" evidence="2">
    <location>
        <begin position="203"/>
        <end position="222"/>
    </location>
</feature>
<dbReference type="EMBL" id="KN846961">
    <property type="protein sequence ID" value="KIW63821.1"/>
    <property type="molecule type" value="Genomic_DNA"/>
</dbReference>
<feature type="transmembrane region" description="Helical" evidence="2">
    <location>
        <begin position="479"/>
        <end position="497"/>
    </location>
</feature>
<dbReference type="AlphaFoldDB" id="A0A0D2CFA8"/>
<dbReference type="PANTHER" id="PTHR35394:SF5">
    <property type="entry name" value="DUF3176 DOMAIN-CONTAINING PROTEIN"/>
    <property type="match status" value="1"/>
</dbReference>
<gene>
    <name evidence="3" type="ORF">PV04_08793</name>
</gene>
<reference evidence="3 4" key="1">
    <citation type="submission" date="2015-01" db="EMBL/GenBank/DDBJ databases">
        <title>The Genome Sequence of Capronia semiimmersa CBS27337.</title>
        <authorList>
            <consortium name="The Broad Institute Genomics Platform"/>
            <person name="Cuomo C."/>
            <person name="de Hoog S."/>
            <person name="Gorbushina A."/>
            <person name="Stielow B."/>
            <person name="Teixiera M."/>
            <person name="Abouelleil A."/>
            <person name="Chapman S.B."/>
            <person name="Priest M."/>
            <person name="Young S.K."/>
            <person name="Wortman J."/>
            <person name="Nusbaum C."/>
            <person name="Birren B."/>
        </authorList>
    </citation>
    <scope>NUCLEOTIDE SEQUENCE [LARGE SCALE GENOMIC DNA]</scope>
    <source>
        <strain evidence="3 4">CBS 27337</strain>
    </source>
</reference>
<name>A0A0D2CFA8_9EURO</name>
<evidence type="ECO:0000256" key="2">
    <source>
        <dbReference type="SAM" id="Phobius"/>
    </source>
</evidence>
<feature type="region of interest" description="Disordered" evidence="1">
    <location>
        <begin position="1"/>
        <end position="53"/>
    </location>
</feature>
<evidence type="ECO:0000313" key="3">
    <source>
        <dbReference type="EMBL" id="KIW63821.1"/>
    </source>
</evidence>
<dbReference type="InterPro" id="IPR021514">
    <property type="entry name" value="DUF3176"/>
</dbReference>
<protein>
    <submittedName>
        <fullName evidence="3">Uncharacterized protein</fullName>
    </submittedName>
</protein>
<dbReference type="HOGENOM" id="CLU_015092_4_0_1"/>
<feature type="transmembrane region" description="Helical" evidence="2">
    <location>
        <begin position="136"/>
        <end position="161"/>
    </location>
</feature>
<evidence type="ECO:0000313" key="4">
    <source>
        <dbReference type="Proteomes" id="UP000054266"/>
    </source>
</evidence>
<keyword evidence="2" id="KW-0812">Transmembrane</keyword>
<keyword evidence="4" id="KW-1185">Reference proteome</keyword>
<feature type="transmembrane region" description="Helical" evidence="2">
    <location>
        <begin position="517"/>
        <end position="542"/>
    </location>
</feature>
<accession>A0A0D2CFA8</accession>
<dbReference type="PANTHER" id="PTHR35394">
    <property type="entry name" value="DUF3176 DOMAIN-CONTAINING PROTEIN"/>
    <property type="match status" value="1"/>
</dbReference>
<keyword evidence="2" id="KW-0472">Membrane</keyword>
<keyword evidence="2" id="KW-1133">Transmembrane helix</keyword>
<proteinExistence type="predicted"/>
<evidence type="ECO:0000256" key="1">
    <source>
        <dbReference type="SAM" id="MobiDB-lite"/>
    </source>
</evidence>
<feature type="transmembrane region" description="Helical" evidence="2">
    <location>
        <begin position="104"/>
        <end position="124"/>
    </location>
</feature>